<feature type="domain" description="Aminoglycoside phosphotransferase" evidence="1">
    <location>
        <begin position="25"/>
        <end position="260"/>
    </location>
</feature>
<dbReference type="EMBL" id="CP060715">
    <property type="protein sequence ID" value="QNN61677.1"/>
    <property type="molecule type" value="Genomic_DNA"/>
</dbReference>
<dbReference type="Proteomes" id="UP000515928">
    <property type="component" value="Chromosome"/>
</dbReference>
<keyword evidence="2" id="KW-0808">Transferase</keyword>
<dbReference type="Gene3D" id="3.90.1200.10">
    <property type="match status" value="1"/>
</dbReference>
<protein>
    <submittedName>
        <fullName evidence="2">Aminoglycoside phosphotransferase family protein</fullName>
    </submittedName>
</protein>
<dbReference type="AlphaFoldDB" id="A0A7G9S1F2"/>
<dbReference type="PANTHER" id="PTHR21064:SF5">
    <property type="entry name" value="SLR1880 PROTEIN"/>
    <property type="match status" value="1"/>
</dbReference>
<dbReference type="KEGG" id="eio:H9L01_04800"/>
<dbReference type="InterPro" id="IPR011009">
    <property type="entry name" value="Kinase-like_dom_sf"/>
</dbReference>
<evidence type="ECO:0000313" key="3">
    <source>
        <dbReference type="Proteomes" id="UP000515928"/>
    </source>
</evidence>
<accession>A0A7G9S1F2</accession>
<evidence type="ECO:0000313" key="2">
    <source>
        <dbReference type="EMBL" id="QNN61677.1"/>
    </source>
</evidence>
<evidence type="ECO:0000259" key="1">
    <source>
        <dbReference type="Pfam" id="PF01636"/>
    </source>
</evidence>
<dbReference type="RefSeq" id="WP_187534873.1">
    <property type="nucleotide sequence ID" value="NZ_CBCSHU010000015.1"/>
</dbReference>
<proteinExistence type="predicted"/>
<gene>
    <name evidence="2" type="ORF">H9L01_04800</name>
</gene>
<name>A0A7G9S1F2_9FIRM</name>
<dbReference type="GO" id="GO:0016740">
    <property type="term" value="F:transferase activity"/>
    <property type="evidence" value="ECO:0007669"/>
    <property type="project" value="UniProtKB-KW"/>
</dbReference>
<organism evidence="2 3">
    <name type="scientific">Erysipelothrix inopinata</name>
    <dbReference type="NCBI Taxonomy" id="225084"/>
    <lineage>
        <taxon>Bacteria</taxon>
        <taxon>Bacillati</taxon>
        <taxon>Bacillota</taxon>
        <taxon>Erysipelotrichia</taxon>
        <taxon>Erysipelotrichales</taxon>
        <taxon>Erysipelotrichaceae</taxon>
        <taxon>Erysipelothrix</taxon>
    </lineage>
</organism>
<dbReference type="InterPro" id="IPR002575">
    <property type="entry name" value="Aminoglycoside_PTrfase"/>
</dbReference>
<dbReference type="Pfam" id="PF01636">
    <property type="entry name" value="APH"/>
    <property type="match status" value="1"/>
</dbReference>
<dbReference type="PANTHER" id="PTHR21064">
    <property type="entry name" value="AMINOGLYCOSIDE PHOSPHOTRANSFERASE DOMAIN-CONTAINING PROTEIN-RELATED"/>
    <property type="match status" value="1"/>
</dbReference>
<dbReference type="SUPFAM" id="SSF56112">
    <property type="entry name" value="Protein kinase-like (PK-like)"/>
    <property type="match status" value="1"/>
</dbReference>
<sequence>MYSTKIDEVIQNFDFKGDLRSYDKYGSGHINDTYLVRFTGGNYILQRINHEIFKVPEQLQENIALVTEFIGDKIEAQGGDRYRQTLTLVKTISGENFYRDSLGLYWRAYIFIDDAVSYNLVKNPDDFYQSALAFGNFQYQLSDFPVEKLHYTIPKFHHTPTRFDSFIKAVEADKKDRVKLVQDEINFILERKAFTNLLWDYHEEGKLPLRVTHNDTKLNNVLIDARTGEGLCVVDLDTVMPGFTLDDFGDSIRFGATTGAEDERDLSKVNFDLELYSVYVKGYLEGCQGTLTDLEIELFPEGAKMMTLECGIRFLMDYLEGDTYFKIAYDDHNLVRARTQFKLVADMEENWDAMKDVVNEYL</sequence>
<dbReference type="InterPro" id="IPR050249">
    <property type="entry name" value="Pseudomonas-type_ThrB"/>
</dbReference>
<reference evidence="2 3" key="1">
    <citation type="submission" date="2020-08" db="EMBL/GenBank/DDBJ databases">
        <title>Genome sequence of Erysipelothrix inopinata DSM 15511T.</title>
        <authorList>
            <person name="Hyun D.-W."/>
            <person name="Bae J.-W."/>
        </authorList>
    </citation>
    <scope>NUCLEOTIDE SEQUENCE [LARGE SCALE GENOMIC DNA]</scope>
    <source>
        <strain evidence="2 3">DSM 15511</strain>
    </source>
</reference>
<keyword evidence="3" id="KW-1185">Reference proteome</keyword>